<dbReference type="AlphaFoldDB" id="A0A060ZQX4"/>
<evidence type="ECO:0000256" key="1">
    <source>
        <dbReference type="SAM" id="MobiDB-lite"/>
    </source>
</evidence>
<reference evidence="2" key="1">
    <citation type="submission" date="2014-05" db="EMBL/GenBank/DDBJ databases">
        <authorList>
            <person name="Horn Fabian"/>
        </authorList>
    </citation>
    <scope>NUCLEOTIDE SEQUENCE</scope>
</reference>
<reference evidence="3 4" key="2">
    <citation type="submission" date="2021-03" db="EMBL/GenBank/DDBJ databases">
        <title>Genomic Encyclopedia of Type Strains, Phase IV (KMG-IV): sequencing the most valuable type-strain genomes for metagenomic binning, comparative biology and taxonomic classification.</title>
        <authorList>
            <person name="Goeker M."/>
        </authorList>
    </citation>
    <scope>NUCLEOTIDE SEQUENCE [LARGE SCALE GENOMIC DNA]</scope>
    <source>
        <strain evidence="3 4">DSM 41954</strain>
    </source>
</reference>
<dbReference type="EMBL" id="LK022848">
    <property type="protein sequence ID" value="CDR08530.1"/>
    <property type="molecule type" value="Genomic_DNA"/>
</dbReference>
<keyword evidence="4" id="KW-1185">Reference proteome</keyword>
<dbReference type="Gene3D" id="3.40.50.300">
    <property type="entry name" value="P-loop containing nucleotide triphosphate hydrolases"/>
    <property type="match status" value="1"/>
</dbReference>
<dbReference type="Pfam" id="PF13481">
    <property type="entry name" value="AAA_25"/>
    <property type="match status" value="1"/>
</dbReference>
<gene>
    <name evidence="3" type="ORF">J2Z30_007766</name>
    <name evidence="2" type="ORF">SIRAN5189</name>
</gene>
<feature type="region of interest" description="Disordered" evidence="1">
    <location>
        <begin position="317"/>
        <end position="386"/>
    </location>
</feature>
<name>A0A060ZQX4_9ACTN</name>
<dbReference type="HOGENOM" id="CLU_044339_0_0_11"/>
<proteinExistence type="predicted"/>
<evidence type="ECO:0000313" key="2">
    <source>
        <dbReference type="EMBL" id="CDR08530.1"/>
    </source>
</evidence>
<dbReference type="RefSeq" id="WP_044572818.1">
    <property type="nucleotide sequence ID" value="NZ_BAABDR010000042.1"/>
</dbReference>
<evidence type="ECO:0000313" key="4">
    <source>
        <dbReference type="Proteomes" id="UP000756710"/>
    </source>
</evidence>
<evidence type="ECO:0000313" key="3">
    <source>
        <dbReference type="EMBL" id="MBP2066710.1"/>
    </source>
</evidence>
<organism evidence="2">
    <name type="scientific">Streptomyces iranensis</name>
    <dbReference type="NCBI Taxonomy" id="576784"/>
    <lineage>
        <taxon>Bacteria</taxon>
        <taxon>Bacillati</taxon>
        <taxon>Actinomycetota</taxon>
        <taxon>Actinomycetes</taxon>
        <taxon>Kitasatosporales</taxon>
        <taxon>Streptomycetaceae</taxon>
        <taxon>Streptomyces</taxon>
        <taxon>Streptomyces violaceusniger group</taxon>
    </lineage>
</organism>
<dbReference type="Proteomes" id="UP000756710">
    <property type="component" value="Unassembled WGS sequence"/>
</dbReference>
<protein>
    <recommendedName>
        <fullName evidence="5">DNA repair protein RadA</fullName>
    </recommendedName>
</protein>
<sequence>MTNPIPPLHLYSVPREQDPEQPPPPPRPRTAWTADQLMATEFPEPKWAVPGLLSEGVNLLAGPPKVGKSWMSLGLGLAVASGGRAFDSVPVDGGPVLYLALEDTPRRLQNRMGKLLGGQPAPAGLTLVTECPPLPQGGNEAIAGWLDRNPDARMVVIDVFAKMRGPSPQGASAYDADYAAVGHAKRLADHYGVAVVLVHHVRKAGSDDFLTEVSGTNGLAGAADATLVLKRSRGQADGVLHVTGRDVEEAEYALSLHQASGAWQMLDGPVTDHTIGDTRAAILRAVRNNPGAKPKDIVQALPEVDADTVRRTCSRMAADGQLTKGSAGRYFPPENRTQDEGTPEVSQLSDCPVTPADQPELPGQPETRGVRLSDSDGPTHANRRTS</sequence>
<dbReference type="EMBL" id="JAGGLR010000026">
    <property type="protein sequence ID" value="MBP2066710.1"/>
    <property type="molecule type" value="Genomic_DNA"/>
</dbReference>
<dbReference type="SUPFAM" id="SSF52540">
    <property type="entry name" value="P-loop containing nucleoside triphosphate hydrolases"/>
    <property type="match status" value="1"/>
</dbReference>
<evidence type="ECO:0008006" key="5">
    <source>
        <dbReference type="Google" id="ProtNLM"/>
    </source>
</evidence>
<accession>A0A060ZQX4</accession>
<feature type="region of interest" description="Disordered" evidence="1">
    <location>
        <begin position="1"/>
        <end position="31"/>
    </location>
</feature>
<dbReference type="InterPro" id="IPR027417">
    <property type="entry name" value="P-loop_NTPase"/>
</dbReference>